<evidence type="ECO:0000313" key="2">
    <source>
        <dbReference type="Proteomes" id="UP000737171"/>
    </source>
</evidence>
<dbReference type="Proteomes" id="UP000737171">
    <property type="component" value="Unassembled WGS sequence"/>
</dbReference>
<dbReference type="RefSeq" id="WP_173125249.1">
    <property type="nucleotide sequence ID" value="NZ_JABRWJ010000005.1"/>
</dbReference>
<keyword evidence="2" id="KW-1185">Reference proteome</keyword>
<accession>A0ABX2EKA2</accession>
<dbReference type="EMBL" id="JABRWJ010000005">
    <property type="protein sequence ID" value="NRF69010.1"/>
    <property type="molecule type" value="Genomic_DNA"/>
</dbReference>
<proteinExistence type="predicted"/>
<comment type="caution">
    <text evidence="1">The sequence shown here is derived from an EMBL/GenBank/DDBJ whole genome shotgun (WGS) entry which is preliminary data.</text>
</comment>
<organism evidence="1 2">
    <name type="scientific">Pseudaquabacterium terrae</name>
    <dbReference type="NCBI Taxonomy" id="2732868"/>
    <lineage>
        <taxon>Bacteria</taxon>
        <taxon>Pseudomonadati</taxon>
        <taxon>Pseudomonadota</taxon>
        <taxon>Betaproteobacteria</taxon>
        <taxon>Burkholderiales</taxon>
        <taxon>Sphaerotilaceae</taxon>
        <taxon>Pseudaquabacterium</taxon>
    </lineage>
</organism>
<protein>
    <submittedName>
        <fullName evidence="1">DUF2917 domain-containing protein</fullName>
    </submittedName>
</protein>
<dbReference type="Pfam" id="PF11142">
    <property type="entry name" value="DUF2917"/>
    <property type="match status" value="1"/>
</dbReference>
<name>A0ABX2EKA2_9BURK</name>
<reference evidence="1 2" key="1">
    <citation type="submission" date="2020-05" db="EMBL/GenBank/DDBJ databases">
        <title>Aquincola sp. isolate from soil.</title>
        <authorList>
            <person name="Han J."/>
            <person name="Kim D.-U."/>
        </authorList>
    </citation>
    <scope>NUCLEOTIDE SEQUENCE [LARGE SCALE GENOMIC DNA]</scope>
    <source>
        <strain evidence="1 2">S2</strain>
    </source>
</reference>
<sequence>MNETLHTVDLPPGRAITLPATPDQALLVLRGRIWLTRSGDPDDHFLDTGQRIDLGEGGERVVVEAVNGPAQCCLVPGSSLVIDEPMPA</sequence>
<gene>
    <name evidence="1" type="ORF">HLB44_18615</name>
</gene>
<evidence type="ECO:0000313" key="1">
    <source>
        <dbReference type="EMBL" id="NRF69010.1"/>
    </source>
</evidence>
<dbReference type="InterPro" id="IPR021317">
    <property type="entry name" value="DUF2917"/>
</dbReference>